<reference evidence="8 9" key="1">
    <citation type="submission" date="2015-12" db="EMBL/GenBank/DDBJ databases">
        <title>The genome of Folsomia candida.</title>
        <authorList>
            <person name="Faddeeva A."/>
            <person name="Derks M.F."/>
            <person name="Anvar Y."/>
            <person name="Smit S."/>
            <person name="Van Straalen N."/>
            <person name="Roelofs D."/>
        </authorList>
    </citation>
    <scope>NUCLEOTIDE SEQUENCE [LARGE SCALE GENOMIC DNA]</scope>
    <source>
        <strain evidence="8 9">VU population</strain>
        <tissue evidence="8">Whole body</tissue>
    </source>
</reference>
<dbReference type="InterPro" id="IPR003877">
    <property type="entry name" value="SPRY_dom"/>
</dbReference>
<dbReference type="InterPro" id="IPR001870">
    <property type="entry name" value="B30.2/SPRY"/>
</dbReference>
<feature type="compositionally biased region" description="Gly residues" evidence="5">
    <location>
        <begin position="672"/>
        <end position="695"/>
    </location>
</feature>
<dbReference type="CDD" id="cd12884">
    <property type="entry name" value="SPRY_hnRNP"/>
    <property type="match status" value="1"/>
</dbReference>
<dbReference type="InterPro" id="IPR013320">
    <property type="entry name" value="ConA-like_dom_sf"/>
</dbReference>
<dbReference type="Proteomes" id="UP000198287">
    <property type="component" value="Unassembled WGS sequence"/>
</dbReference>
<dbReference type="GO" id="GO:0003723">
    <property type="term" value="F:RNA binding"/>
    <property type="evidence" value="ECO:0007669"/>
    <property type="project" value="TreeGrafter"/>
</dbReference>
<feature type="compositionally biased region" description="Acidic residues" evidence="5">
    <location>
        <begin position="59"/>
        <end position="68"/>
    </location>
</feature>
<dbReference type="InterPro" id="IPR027417">
    <property type="entry name" value="P-loop_NTPase"/>
</dbReference>
<feature type="compositionally biased region" description="Low complexity" evidence="5">
    <location>
        <begin position="819"/>
        <end position="830"/>
    </location>
</feature>
<evidence type="ECO:0000259" key="6">
    <source>
        <dbReference type="PROSITE" id="PS50188"/>
    </source>
</evidence>
<dbReference type="SUPFAM" id="SSF68906">
    <property type="entry name" value="SAP domain"/>
    <property type="match status" value="1"/>
</dbReference>
<dbReference type="GO" id="GO:1990904">
    <property type="term" value="C:ribonucleoprotein complex"/>
    <property type="evidence" value="ECO:0007669"/>
    <property type="project" value="UniProtKB-KW"/>
</dbReference>
<protein>
    <submittedName>
        <fullName evidence="8">Heterogeneous nuclear ribonucleoprotein U</fullName>
    </submittedName>
</protein>
<feature type="compositionally biased region" description="Low complexity" evidence="5">
    <location>
        <begin position="85"/>
        <end position="101"/>
    </location>
</feature>
<organism evidence="8 9">
    <name type="scientific">Folsomia candida</name>
    <name type="common">Springtail</name>
    <dbReference type="NCBI Taxonomy" id="158441"/>
    <lineage>
        <taxon>Eukaryota</taxon>
        <taxon>Metazoa</taxon>
        <taxon>Ecdysozoa</taxon>
        <taxon>Arthropoda</taxon>
        <taxon>Hexapoda</taxon>
        <taxon>Collembola</taxon>
        <taxon>Entomobryomorpha</taxon>
        <taxon>Isotomoidea</taxon>
        <taxon>Isotomidae</taxon>
        <taxon>Proisotominae</taxon>
        <taxon>Folsomia</taxon>
    </lineage>
</organism>
<dbReference type="PROSITE" id="PS50800">
    <property type="entry name" value="SAP"/>
    <property type="match status" value="1"/>
</dbReference>
<evidence type="ECO:0000256" key="2">
    <source>
        <dbReference type="ARBA" id="ARBA00022481"/>
    </source>
</evidence>
<evidence type="ECO:0000313" key="9">
    <source>
        <dbReference type="Proteomes" id="UP000198287"/>
    </source>
</evidence>
<dbReference type="Pfam" id="PF13671">
    <property type="entry name" value="AAA_33"/>
    <property type="match status" value="1"/>
</dbReference>
<feature type="region of interest" description="Disordered" evidence="5">
    <location>
        <begin position="187"/>
        <end position="238"/>
    </location>
</feature>
<feature type="compositionally biased region" description="Low complexity" evidence="5">
    <location>
        <begin position="44"/>
        <end position="54"/>
    </location>
</feature>
<comment type="caution">
    <text evidence="8">The sequence shown here is derived from an EMBL/GenBank/DDBJ whole genome shotgun (WGS) entry which is preliminary data.</text>
</comment>
<feature type="domain" description="SAP" evidence="7">
    <location>
        <begin position="8"/>
        <end position="42"/>
    </location>
</feature>
<feature type="compositionally biased region" description="Gly residues" evidence="5">
    <location>
        <begin position="760"/>
        <end position="770"/>
    </location>
</feature>
<feature type="region of interest" description="Disordered" evidence="5">
    <location>
        <begin position="44"/>
        <end position="101"/>
    </location>
</feature>
<dbReference type="InterPro" id="IPR035778">
    <property type="entry name" value="SPRY_hnRNP_U"/>
</dbReference>
<dbReference type="Gene3D" id="3.40.50.300">
    <property type="entry name" value="P-loop containing nucleotide triphosphate hydrolases"/>
    <property type="match status" value="1"/>
</dbReference>
<dbReference type="SMART" id="SM00513">
    <property type="entry name" value="SAP"/>
    <property type="match status" value="1"/>
</dbReference>
<evidence type="ECO:0000256" key="4">
    <source>
        <dbReference type="ARBA" id="ARBA00023242"/>
    </source>
</evidence>
<accession>A0A226EQC4</accession>
<feature type="compositionally biased region" description="Pro residues" evidence="5">
    <location>
        <begin position="699"/>
        <end position="712"/>
    </location>
</feature>
<feature type="compositionally biased region" description="Gly residues" evidence="5">
    <location>
        <begin position="895"/>
        <end position="919"/>
    </location>
</feature>
<sequence length="919" mass="98482">MNLTVDDVHKMKVVELKAELQLRGLDPKGVKAVLVDRLISALGGTPLGNLGNGNSASKDDDDLEDAEEMSSPRASPVKASSPVKLLTETPTPAPLAPTSTSSIPAAEVKPCVVNMAPVPNLSPVKAPTVVTTTSPTKPAVVSPVKVSTAETPTPVVATAPVVGTPESSSSSPSVSVVTPVIVTKVESPAKATPVASTTEDKTSDKMDTETSETGSAKRKLDDTEQKQGATKKVKTEHVHTPKIVPEDEPAFDEDAVLLDWYKSDLNLKISKDNFLEAEPIVSDEFPFAYGGAKGTYGFSSGKVFYEVKFVKAIDVRADFGDLEFKHILRAGWSDLLTDLQLGQEKFSYGYESKGKIYKGGEVADFGENLAEGDVLGVYIDIGTEFVEMKFTKNGTIIGDVVQIPKAEIEGKVWFPHILVRNVKFSVNFGASEAAFPPLDGYTFVGKVEPSASRVRGPKRPEKKDECELIMLVGLACSGKTTWAKEYVKNNAEKNYIILGTSTVVERSVKDPSVITAPKGPKAYEGFMNRAGKFVEKLVDLAPSRRRNYILDQSNVLPSVQRRKCGGFDGYRRKAVVILPKDEEYQKRIKTKEQEQGKSVPKSTIMDMKSSFQLPEVGELFSEVEFPEVVKAEAEKLVTIYNKEGIDAGYGRSGSGKGNQRGGYFGRGRGFMQRGRGGGGFMRGGPPRGGRGGGMMMRGPPRPPMRGGPPMRGPPFRGRGMGPPPMRGPPSGMNGNARFGGPARGGGPRGGPPRGGPAIARGGGGGGGGGSWQRASGPHMGNGQRAPPRSLQGRGGGSAAPRWSSPKSMNSNNSRPQPPVWQQQAPPQQQQSVWNTGNGFNSFGGQQQQQQQQQYIDPWVQHQQVPDQGFGRSWDSMGNNMNMQQQQQHNTNAMNRGGGGGGTWQGYGGQQFGGFGGGRR</sequence>
<dbReference type="SUPFAM" id="SSF49899">
    <property type="entry name" value="Concanavalin A-like lectins/glucanases"/>
    <property type="match status" value="1"/>
</dbReference>
<feature type="compositionally biased region" description="Polar residues" evidence="5">
    <location>
        <begin position="804"/>
        <end position="814"/>
    </location>
</feature>
<dbReference type="PROSITE" id="PS50188">
    <property type="entry name" value="B302_SPRY"/>
    <property type="match status" value="1"/>
</dbReference>
<keyword evidence="3" id="KW-0597">Phosphoprotein</keyword>
<dbReference type="Pfam" id="PF02037">
    <property type="entry name" value="SAP"/>
    <property type="match status" value="1"/>
</dbReference>
<keyword evidence="2" id="KW-0488">Methylation</keyword>
<feature type="compositionally biased region" description="Low complexity" evidence="5">
    <location>
        <begin position="876"/>
        <end position="894"/>
    </location>
</feature>
<keyword evidence="9" id="KW-1185">Reference proteome</keyword>
<dbReference type="InterPro" id="IPR043136">
    <property type="entry name" value="B30.2/SPRY_sf"/>
</dbReference>
<feature type="region of interest" description="Disordered" evidence="5">
    <location>
        <begin position="672"/>
        <end position="919"/>
    </location>
</feature>
<dbReference type="Gene3D" id="1.10.720.30">
    <property type="entry name" value="SAP domain"/>
    <property type="match status" value="1"/>
</dbReference>
<dbReference type="STRING" id="158441.A0A226EQC4"/>
<gene>
    <name evidence="8" type="ORF">Fcan01_06074</name>
</gene>
<evidence type="ECO:0000313" key="8">
    <source>
        <dbReference type="EMBL" id="OXA59021.1"/>
    </source>
</evidence>
<dbReference type="PANTHER" id="PTHR12381">
    <property type="entry name" value="HETEROGENEOUS NUCLEAR RIBONUCLEOPROTEIN U FAMILY MEMBER"/>
    <property type="match status" value="1"/>
</dbReference>
<dbReference type="PANTHER" id="PTHR12381:SF56">
    <property type="entry name" value="B30.2_SPRY DOMAIN-CONTAINING PROTEIN-RELATED"/>
    <property type="match status" value="1"/>
</dbReference>
<comment type="subcellular location">
    <subcellularLocation>
        <location evidence="1">Nucleus</location>
    </subcellularLocation>
</comment>
<feature type="compositionally biased region" description="Basic and acidic residues" evidence="5">
    <location>
        <begin position="198"/>
        <end position="208"/>
    </location>
</feature>
<feature type="compositionally biased region" description="Low complexity" evidence="5">
    <location>
        <begin position="728"/>
        <end position="740"/>
    </location>
</feature>
<dbReference type="GO" id="GO:0005634">
    <property type="term" value="C:nucleus"/>
    <property type="evidence" value="ECO:0007669"/>
    <property type="project" value="UniProtKB-SubCell"/>
</dbReference>
<proteinExistence type="predicted"/>
<dbReference type="SMART" id="SM00449">
    <property type="entry name" value="SPRY"/>
    <property type="match status" value="1"/>
</dbReference>
<dbReference type="OrthoDB" id="445357at2759"/>
<keyword evidence="8" id="KW-0687">Ribonucleoprotein</keyword>
<evidence type="ECO:0000259" key="7">
    <source>
        <dbReference type="PROSITE" id="PS50800"/>
    </source>
</evidence>
<dbReference type="SUPFAM" id="SSF52540">
    <property type="entry name" value="P-loop containing nucleoside triphosphate hydrolases"/>
    <property type="match status" value="1"/>
</dbReference>
<name>A0A226EQC4_FOLCA</name>
<feature type="compositionally biased region" description="Polar residues" evidence="5">
    <location>
        <begin position="831"/>
        <end position="844"/>
    </location>
</feature>
<dbReference type="AlphaFoldDB" id="A0A226EQC4"/>
<keyword evidence="4" id="KW-0539">Nucleus</keyword>
<dbReference type="EMBL" id="LNIX01000002">
    <property type="protein sequence ID" value="OXA59021.1"/>
    <property type="molecule type" value="Genomic_DNA"/>
</dbReference>
<dbReference type="InterPro" id="IPR036361">
    <property type="entry name" value="SAP_dom_sf"/>
</dbReference>
<dbReference type="InterPro" id="IPR003034">
    <property type="entry name" value="SAP_dom"/>
</dbReference>
<evidence type="ECO:0000256" key="5">
    <source>
        <dbReference type="SAM" id="MobiDB-lite"/>
    </source>
</evidence>
<feature type="domain" description="B30.2/SPRY" evidence="6">
    <location>
        <begin position="236"/>
        <end position="433"/>
    </location>
</feature>
<evidence type="ECO:0000256" key="3">
    <source>
        <dbReference type="ARBA" id="ARBA00022553"/>
    </source>
</evidence>
<evidence type="ECO:0000256" key="1">
    <source>
        <dbReference type="ARBA" id="ARBA00004123"/>
    </source>
</evidence>
<dbReference type="GO" id="GO:0000380">
    <property type="term" value="P:alternative mRNA splicing, via spliceosome"/>
    <property type="evidence" value="ECO:0007669"/>
    <property type="project" value="TreeGrafter"/>
</dbReference>
<dbReference type="Gene3D" id="2.60.120.920">
    <property type="match status" value="1"/>
</dbReference>